<comment type="caution">
    <text evidence="1">The sequence shown here is derived from an EMBL/GenBank/DDBJ whole genome shotgun (WGS) entry which is preliminary data.</text>
</comment>
<organism evidence="1 2">
    <name type="scientific">Hymenobacter algoricola</name>
    <dbReference type="NCBI Taxonomy" id="486267"/>
    <lineage>
        <taxon>Bacteria</taxon>
        <taxon>Pseudomonadati</taxon>
        <taxon>Bacteroidota</taxon>
        <taxon>Cytophagia</taxon>
        <taxon>Cytophagales</taxon>
        <taxon>Hymenobacteraceae</taxon>
        <taxon>Hymenobacter</taxon>
    </lineage>
</organism>
<sequence length="84" mass="9987">MPISHYAFRALSLEEQLPIIWQQGDFLAQRFEEEDCINLYHLGTFFVEVYYDPQANCVHRTRTFTSRECLMDYTAYVKLDDLGL</sequence>
<dbReference type="Proteomes" id="UP001499909">
    <property type="component" value="Unassembled WGS sequence"/>
</dbReference>
<protein>
    <submittedName>
        <fullName evidence="1">Uncharacterized protein</fullName>
    </submittedName>
</protein>
<keyword evidence="2" id="KW-1185">Reference proteome</keyword>
<evidence type="ECO:0000313" key="2">
    <source>
        <dbReference type="Proteomes" id="UP001499909"/>
    </source>
</evidence>
<gene>
    <name evidence="1" type="ORF">GCM10022406_25350</name>
</gene>
<name>A0ABP7NAT2_9BACT</name>
<dbReference type="EMBL" id="BAABDH010000041">
    <property type="protein sequence ID" value="GAA3940243.1"/>
    <property type="molecule type" value="Genomic_DNA"/>
</dbReference>
<proteinExistence type="predicted"/>
<evidence type="ECO:0000313" key="1">
    <source>
        <dbReference type="EMBL" id="GAA3940243.1"/>
    </source>
</evidence>
<dbReference type="RefSeq" id="WP_345114379.1">
    <property type="nucleotide sequence ID" value="NZ_BAABDH010000041.1"/>
</dbReference>
<accession>A0ABP7NAT2</accession>
<reference evidence="2" key="1">
    <citation type="journal article" date="2019" name="Int. J. Syst. Evol. Microbiol.">
        <title>The Global Catalogue of Microorganisms (GCM) 10K type strain sequencing project: providing services to taxonomists for standard genome sequencing and annotation.</title>
        <authorList>
            <consortium name="The Broad Institute Genomics Platform"/>
            <consortium name="The Broad Institute Genome Sequencing Center for Infectious Disease"/>
            <person name="Wu L."/>
            <person name="Ma J."/>
        </authorList>
    </citation>
    <scope>NUCLEOTIDE SEQUENCE [LARGE SCALE GENOMIC DNA]</scope>
    <source>
        <strain evidence="2">JCM 17214</strain>
    </source>
</reference>